<protein>
    <submittedName>
        <fullName evidence="5">Nucleolar GTP-binding 1</fullName>
    </submittedName>
</protein>
<dbReference type="EMBL" id="LHPG02000004">
    <property type="protein sequence ID" value="PRW59110.1"/>
    <property type="molecule type" value="Genomic_DNA"/>
</dbReference>
<dbReference type="PANTHER" id="PTHR45759">
    <property type="entry name" value="NUCLEOLAR GTP-BINDING PROTEIN 1"/>
    <property type="match status" value="1"/>
</dbReference>
<dbReference type="Pfam" id="PF02421">
    <property type="entry name" value="FeoB_N"/>
    <property type="match status" value="1"/>
</dbReference>
<dbReference type="Pfam" id="PF06858">
    <property type="entry name" value="NOG1"/>
    <property type="match status" value="1"/>
</dbReference>
<dbReference type="GO" id="GO:0005525">
    <property type="term" value="F:GTP binding"/>
    <property type="evidence" value="ECO:0007669"/>
    <property type="project" value="UniProtKB-KW"/>
</dbReference>
<dbReference type="PRINTS" id="PR00326">
    <property type="entry name" value="GTP1OBG"/>
</dbReference>
<feature type="compositionally biased region" description="Low complexity" evidence="3">
    <location>
        <begin position="57"/>
        <end position="79"/>
    </location>
</feature>
<dbReference type="InterPro" id="IPR031167">
    <property type="entry name" value="G_OBG"/>
</dbReference>
<dbReference type="InterPro" id="IPR010674">
    <property type="entry name" value="NOG1_Rossman_fold_dom"/>
</dbReference>
<proteinExistence type="predicted"/>
<dbReference type="InterPro" id="IPR006073">
    <property type="entry name" value="GTP-bd"/>
</dbReference>
<organism evidence="5 6">
    <name type="scientific">Chlorella sorokiniana</name>
    <name type="common">Freshwater green alga</name>
    <dbReference type="NCBI Taxonomy" id="3076"/>
    <lineage>
        <taxon>Eukaryota</taxon>
        <taxon>Viridiplantae</taxon>
        <taxon>Chlorophyta</taxon>
        <taxon>core chlorophytes</taxon>
        <taxon>Trebouxiophyceae</taxon>
        <taxon>Chlorellales</taxon>
        <taxon>Chlorellaceae</taxon>
        <taxon>Chlorella clade</taxon>
        <taxon>Chlorella</taxon>
    </lineage>
</organism>
<evidence type="ECO:0000256" key="2">
    <source>
        <dbReference type="ARBA" id="ARBA00023134"/>
    </source>
</evidence>
<accession>A0A2P6TYJ3</accession>
<feature type="compositionally biased region" description="Low complexity" evidence="3">
    <location>
        <begin position="414"/>
        <end position="435"/>
    </location>
</feature>
<evidence type="ECO:0000313" key="6">
    <source>
        <dbReference type="Proteomes" id="UP000239899"/>
    </source>
</evidence>
<evidence type="ECO:0000256" key="1">
    <source>
        <dbReference type="ARBA" id="ARBA00022741"/>
    </source>
</evidence>
<name>A0A2P6TYJ3_CHLSO</name>
<keyword evidence="6" id="KW-1185">Reference proteome</keyword>
<dbReference type="STRING" id="3076.A0A2P6TYJ3"/>
<gene>
    <name evidence="5" type="ORF">C2E21_2188</name>
</gene>
<feature type="region of interest" description="Disordered" evidence="3">
    <location>
        <begin position="412"/>
        <end position="435"/>
    </location>
</feature>
<keyword evidence="1" id="KW-0547">Nucleotide-binding</keyword>
<keyword evidence="2" id="KW-0342">GTP-binding</keyword>
<feature type="domain" description="OBG-type G" evidence="4">
    <location>
        <begin position="275"/>
        <end position="332"/>
    </location>
</feature>
<dbReference type="InterPro" id="IPR030389">
    <property type="entry name" value="G_FEOB_dom"/>
</dbReference>
<dbReference type="Pfam" id="PF17835">
    <property type="entry name" value="NOG1_N"/>
    <property type="match status" value="1"/>
</dbReference>
<dbReference type="Proteomes" id="UP000239899">
    <property type="component" value="Unassembled WGS sequence"/>
</dbReference>
<dbReference type="Gene3D" id="1.20.120.1190">
    <property type="match status" value="1"/>
</dbReference>
<dbReference type="InterPro" id="IPR041623">
    <property type="entry name" value="NOG1_N"/>
</dbReference>
<dbReference type="OrthoDB" id="415015at2759"/>
<evidence type="ECO:0000259" key="4">
    <source>
        <dbReference type="PROSITE" id="PS51710"/>
    </source>
</evidence>
<reference evidence="5 6" key="1">
    <citation type="journal article" date="2018" name="Plant J.">
        <title>Genome sequences of Chlorella sorokiniana UTEX 1602 and Micractinium conductrix SAG 241.80: implications to maltose excretion by a green alga.</title>
        <authorList>
            <person name="Arriola M.B."/>
            <person name="Velmurugan N."/>
            <person name="Zhang Y."/>
            <person name="Plunkett M.H."/>
            <person name="Hondzo H."/>
            <person name="Barney B.M."/>
        </authorList>
    </citation>
    <scope>NUCLEOTIDE SEQUENCE [LARGE SCALE GENOMIC DNA]</scope>
    <source>
        <strain evidence="6">UTEX 1602</strain>
    </source>
</reference>
<sequence length="488" mass="52139">MGHSMQAAASVARARMLGRLFRLAGACPAPAAAALPAYRRTPLRCWAAASSAADLGSSPASSAAAASSTPLPADAAALHPDPEDEGLDEPESTPGLPRKLGSEAVEAGGTGAFQRLPMVAPSKEILESAVRRAARVPYNKKLKNEAQKAKNRAARALDTLMKELCVPLGAYIKGFPAPARLHPFERALLELTVGAGTYERVLARVEALRRSTVEVGKAYATRASRAVSKKDALALQEEGLERLQAVFSRGSYAVDELKDVAKSLRRLPVVEPQLPTVALVGAPNVGKSSLVQLLSSGLPEVQNYPFTTRSIKMGHFYVTGRRHQVTDTPGLLNRPEQDRNAMERLTLACLQHLPTAVLFVADLTGQCGTTVADQWRIRDELKQRFSGKPWVDVLSKADLLEEEFDAADQRLDDQQAAGPASQQQQQQQQQPSVSDAVQFAAAVPAAVRVSSTSGEGVDALKLAMLQMLEQQPLGQQQQQGAVEEAAAG</sequence>
<evidence type="ECO:0000313" key="5">
    <source>
        <dbReference type="EMBL" id="PRW59110.1"/>
    </source>
</evidence>
<dbReference type="Gene3D" id="3.40.50.300">
    <property type="entry name" value="P-loop containing nucleotide triphosphate hydrolases"/>
    <property type="match status" value="1"/>
</dbReference>
<feature type="compositionally biased region" description="Acidic residues" evidence="3">
    <location>
        <begin position="82"/>
        <end position="91"/>
    </location>
</feature>
<feature type="region of interest" description="Disordered" evidence="3">
    <location>
        <begin position="57"/>
        <end position="102"/>
    </location>
</feature>
<dbReference type="PROSITE" id="PS51710">
    <property type="entry name" value="G_OBG"/>
    <property type="match status" value="1"/>
</dbReference>
<dbReference type="AlphaFoldDB" id="A0A2P6TYJ3"/>
<comment type="caution">
    <text evidence="5">The sequence shown here is derived from an EMBL/GenBank/DDBJ whole genome shotgun (WGS) entry which is preliminary data.</text>
</comment>
<evidence type="ECO:0000256" key="3">
    <source>
        <dbReference type="SAM" id="MobiDB-lite"/>
    </source>
</evidence>
<dbReference type="InterPro" id="IPR027417">
    <property type="entry name" value="P-loop_NTPase"/>
</dbReference>
<dbReference type="SUPFAM" id="SSF52540">
    <property type="entry name" value="P-loop containing nucleoside triphosphate hydrolases"/>
    <property type="match status" value="1"/>
</dbReference>